<name>H0EJY6_GLAL7</name>
<keyword evidence="2" id="KW-1185">Reference proteome</keyword>
<gene>
    <name evidence="1" type="ORF">M7I_2870</name>
</gene>
<organism evidence="1 2">
    <name type="scientific">Glarea lozoyensis (strain ATCC 74030 / MF5533)</name>
    <dbReference type="NCBI Taxonomy" id="1104152"/>
    <lineage>
        <taxon>Eukaryota</taxon>
        <taxon>Fungi</taxon>
        <taxon>Dikarya</taxon>
        <taxon>Ascomycota</taxon>
        <taxon>Pezizomycotina</taxon>
        <taxon>Leotiomycetes</taxon>
        <taxon>Helotiales</taxon>
        <taxon>Helotiaceae</taxon>
        <taxon>Glarea</taxon>
    </lineage>
</organism>
<dbReference type="HOGENOM" id="CLU_2904372_0_0_1"/>
<evidence type="ECO:0000313" key="2">
    <source>
        <dbReference type="Proteomes" id="UP000005446"/>
    </source>
</evidence>
<sequence>MKVIWKYTVEINDQGGVINFCESNRVADELRVVCGLLTSRAQALEANFCPCSTSSWVHPNLE</sequence>
<evidence type="ECO:0000313" key="1">
    <source>
        <dbReference type="EMBL" id="EHL01177.1"/>
    </source>
</evidence>
<dbReference type="Proteomes" id="UP000005446">
    <property type="component" value="Unassembled WGS sequence"/>
</dbReference>
<dbReference type="EMBL" id="AGUE01000060">
    <property type="protein sequence ID" value="EHL01177.1"/>
    <property type="molecule type" value="Genomic_DNA"/>
</dbReference>
<comment type="caution">
    <text evidence="1">The sequence shown here is derived from an EMBL/GenBank/DDBJ whole genome shotgun (WGS) entry which is preliminary data.</text>
</comment>
<dbReference type="AlphaFoldDB" id="H0EJY6"/>
<dbReference type="InParanoid" id="H0EJY6"/>
<reference evidence="1 2" key="1">
    <citation type="journal article" date="2012" name="Eukaryot. Cell">
        <title>Genome sequence of the fungus Glarea lozoyensis: the first genome sequence of a species from the Helotiaceae family.</title>
        <authorList>
            <person name="Youssar L."/>
            <person name="Gruening B.A."/>
            <person name="Erxleben A."/>
            <person name="Guenther S."/>
            <person name="Huettel W."/>
        </authorList>
    </citation>
    <scope>NUCLEOTIDE SEQUENCE [LARGE SCALE GENOMIC DNA]</scope>
    <source>
        <strain evidence="2">ATCC 74030 / MF5533</strain>
    </source>
</reference>
<accession>H0EJY6</accession>
<proteinExistence type="predicted"/>
<protein>
    <submittedName>
        <fullName evidence="1">Uncharacterized protein</fullName>
    </submittedName>
</protein>